<feature type="binding site" evidence="6">
    <location>
        <position position="139"/>
    </location>
    <ligand>
        <name>S-adenosyl-L-methionine</name>
        <dbReference type="ChEBI" id="CHEBI:59789"/>
    </ligand>
</feature>
<evidence type="ECO:0000256" key="5">
    <source>
        <dbReference type="ARBA" id="ARBA00022691"/>
    </source>
</evidence>
<evidence type="ECO:0000256" key="3">
    <source>
        <dbReference type="ARBA" id="ARBA00022603"/>
    </source>
</evidence>
<evidence type="ECO:0000256" key="2">
    <source>
        <dbReference type="ARBA" id="ARBA00022552"/>
    </source>
</evidence>
<dbReference type="EC" id="2.1.1.170" evidence="6"/>
<keyword evidence="2 6" id="KW-0698">rRNA processing</keyword>
<dbReference type="GO" id="GO:0070043">
    <property type="term" value="F:rRNA (guanine-N7-)-methyltransferase activity"/>
    <property type="evidence" value="ECO:0007669"/>
    <property type="project" value="UniProtKB-UniRule"/>
</dbReference>
<dbReference type="InterPro" id="IPR003682">
    <property type="entry name" value="rRNA_ssu_MeTfrase_G"/>
</dbReference>
<keyword evidence="1 6" id="KW-0963">Cytoplasm</keyword>
<keyword evidence="3 6" id="KW-0489">Methyltransferase</keyword>
<feature type="binding site" evidence="6">
    <location>
        <position position="76"/>
    </location>
    <ligand>
        <name>S-adenosyl-L-methionine</name>
        <dbReference type="ChEBI" id="CHEBI:59789"/>
    </ligand>
</feature>
<dbReference type="PANTHER" id="PTHR31760:SF0">
    <property type="entry name" value="S-ADENOSYL-L-METHIONINE-DEPENDENT METHYLTRANSFERASES SUPERFAMILY PROTEIN"/>
    <property type="match status" value="1"/>
</dbReference>
<dbReference type="Pfam" id="PF02527">
    <property type="entry name" value="GidB"/>
    <property type="match status" value="1"/>
</dbReference>
<keyword evidence="8" id="KW-1185">Reference proteome</keyword>
<reference evidence="7" key="2">
    <citation type="submission" date="2020-09" db="EMBL/GenBank/DDBJ databases">
        <authorList>
            <person name="Sun Q."/>
            <person name="Kim S."/>
        </authorList>
    </citation>
    <scope>NUCLEOTIDE SEQUENCE</scope>
    <source>
        <strain evidence="7">KCTC 32513</strain>
    </source>
</reference>
<dbReference type="AlphaFoldDB" id="A0A8J3CPP8"/>
<accession>A0A8J3CPP8</accession>
<dbReference type="InterPro" id="IPR029063">
    <property type="entry name" value="SAM-dependent_MTases_sf"/>
</dbReference>
<comment type="catalytic activity">
    <reaction evidence="6">
        <text>guanosine(527) in 16S rRNA + S-adenosyl-L-methionine = N(7)-methylguanosine(527) in 16S rRNA + S-adenosyl-L-homocysteine</text>
        <dbReference type="Rhea" id="RHEA:42732"/>
        <dbReference type="Rhea" id="RHEA-COMP:10209"/>
        <dbReference type="Rhea" id="RHEA-COMP:10210"/>
        <dbReference type="ChEBI" id="CHEBI:57856"/>
        <dbReference type="ChEBI" id="CHEBI:59789"/>
        <dbReference type="ChEBI" id="CHEBI:74269"/>
        <dbReference type="ChEBI" id="CHEBI:74480"/>
        <dbReference type="EC" id="2.1.1.170"/>
    </reaction>
</comment>
<dbReference type="PANTHER" id="PTHR31760">
    <property type="entry name" value="S-ADENOSYL-L-METHIONINE-DEPENDENT METHYLTRANSFERASES SUPERFAMILY PROTEIN"/>
    <property type="match status" value="1"/>
</dbReference>
<gene>
    <name evidence="6 7" type="primary">rsmG</name>
    <name evidence="7" type="ORF">GCM10009069_07360</name>
</gene>
<comment type="caution">
    <text evidence="6">Lacks conserved residue(s) required for the propagation of feature annotation.</text>
</comment>
<comment type="subcellular location">
    <subcellularLocation>
        <location evidence="6">Cytoplasm</location>
    </subcellularLocation>
</comment>
<name>A0A8J3CPP8_9PROT</name>
<sequence>MTPEQFAAQAPIHPNSLEDYRTWEALLQKWNARINLVAPKSLPDFWQRHALDSAQVLPLVSDSARTIVDFGSGAGFPGLAIAIEAKHKGADQTVHLIESAGKKASFLKTVSRETNLPTVIHSDRIEALPTLNADVITARAFAPLPRLLPLAWQHLAKDGQIILLKGEAVGAELSEARKDWGFEAQQTPSLSDDSGCILTISGLTPQ</sequence>
<feature type="binding site" evidence="6">
    <location>
        <begin position="125"/>
        <end position="126"/>
    </location>
    <ligand>
        <name>S-adenosyl-L-methionine</name>
        <dbReference type="ChEBI" id="CHEBI:59789"/>
    </ligand>
</feature>
<evidence type="ECO:0000256" key="6">
    <source>
        <dbReference type="HAMAP-Rule" id="MF_00074"/>
    </source>
</evidence>
<proteinExistence type="inferred from homology"/>
<reference evidence="7" key="1">
    <citation type="journal article" date="2014" name="Int. J. Syst. Evol. Microbiol.">
        <title>Complete genome sequence of Corynebacterium casei LMG S-19264T (=DSM 44701T), isolated from a smear-ripened cheese.</title>
        <authorList>
            <consortium name="US DOE Joint Genome Institute (JGI-PGF)"/>
            <person name="Walter F."/>
            <person name="Albersmeier A."/>
            <person name="Kalinowski J."/>
            <person name="Ruckert C."/>
        </authorList>
    </citation>
    <scope>NUCLEOTIDE SEQUENCE</scope>
    <source>
        <strain evidence="7">KCTC 32513</strain>
    </source>
</reference>
<comment type="caution">
    <text evidence="7">The sequence shown here is derived from an EMBL/GenBank/DDBJ whole genome shotgun (WGS) entry which is preliminary data.</text>
</comment>
<evidence type="ECO:0000256" key="1">
    <source>
        <dbReference type="ARBA" id="ARBA00022490"/>
    </source>
</evidence>
<dbReference type="RefSeq" id="WP_189495524.1">
    <property type="nucleotide sequence ID" value="NZ_BMZH01000002.1"/>
</dbReference>
<dbReference type="EMBL" id="BMZH01000002">
    <property type="protein sequence ID" value="GHA86672.1"/>
    <property type="molecule type" value="Genomic_DNA"/>
</dbReference>
<dbReference type="PIRSF" id="PIRSF003078">
    <property type="entry name" value="GidB"/>
    <property type="match status" value="1"/>
</dbReference>
<feature type="binding site" evidence="6">
    <location>
        <position position="71"/>
    </location>
    <ligand>
        <name>S-adenosyl-L-methionine</name>
        <dbReference type="ChEBI" id="CHEBI:59789"/>
    </ligand>
</feature>
<keyword evidence="4 6" id="KW-0808">Transferase</keyword>
<evidence type="ECO:0000313" key="8">
    <source>
        <dbReference type="Proteomes" id="UP000634004"/>
    </source>
</evidence>
<evidence type="ECO:0000313" key="7">
    <source>
        <dbReference type="EMBL" id="GHA86672.1"/>
    </source>
</evidence>
<keyword evidence="5 6" id="KW-0949">S-adenosyl-L-methionine</keyword>
<dbReference type="GO" id="GO:0005829">
    <property type="term" value="C:cytosol"/>
    <property type="evidence" value="ECO:0007669"/>
    <property type="project" value="TreeGrafter"/>
</dbReference>
<dbReference type="SUPFAM" id="SSF53335">
    <property type="entry name" value="S-adenosyl-L-methionine-dependent methyltransferases"/>
    <property type="match status" value="1"/>
</dbReference>
<protein>
    <recommendedName>
        <fullName evidence="6">Ribosomal RNA small subunit methyltransferase G</fullName>
        <ecNumber evidence="6">2.1.1.170</ecNumber>
    </recommendedName>
    <alternativeName>
        <fullName evidence="6">16S rRNA 7-methylguanosine methyltransferase</fullName>
        <shortName evidence="6">16S rRNA m7G methyltransferase</shortName>
    </alternativeName>
</protein>
<comment type="similarity">
    <text evidence="6">Belongs to the methyltransferase superfamily. RNA methyltransferase RsmG family.</text>
</comment>
<evidence type="ECO:0000256" key="4">
    <source>
        <dbReference type="ARBA" id="ARBA00022679"/>
    </source>
</evidence>
<dbReference type="HAMAP" id="MF_00074">
    <property type="entry name" value="16SrRNA_methyltr_G"/>
    <property type="match status" value="1"/>
</dbReference>
<organism evidence="7 8">
    <name type="scientific">Algimonas arctica</name>
    <dbReference type="NCBI Taxonomy" id="1479486"/>
    <lineage>
        <taxon>Bacteria</taxon>
        <taxon>Pseudomonadati</taxon>
        <taxon>Pseudomonadota</taxon>
        <taxon>Alphaproteobacteria</taxon>
        <taxon>Maricaulales</taxon>
        <taxon>Robiginitomaculaceae</taxon>
        <taxon>Algimonas</taxon>
    </lineage>
</organism>
<comment type="function">
    <text evidence="6">Specifically methylates the N7 position of guanine in position 527 of 16S rRNA.</text>
</comment>
<dbReference type="Gene3D" id="3.40.50.150">
    <property type="entry name" value="Vaccinia Virus protein VP39"/>
    <property type="match status" value="1"/>
</dbReference>
<dbReference type="Proteomes" id="UP000634004">
    <property type="component" value="Unassembled WGS sequence"/>
</dbReference>
<dbReference type="NCBIfam" id="TIGR00138">
    <property type="entry name" value="rsmG_gidB"/>
    <property type="match status" value="1"/>
</dbReference>